<dbReference type="SUPFAM" id="SSF52025">
    <property type="entry name" value="PA domain"/>
    <property type="match status" value="1"/>
</dbReference>
<evidence type="ECO:0000256" key="2">
    <source>
        <dbReference type="SAM" id="MobiDB-lite"/>
    </source>
</evidence>
<dbReference type="InterPro" id="IPR003137">
    <property type="entry name" value="PA_domain"/>
</dbReference>
<organism evidence="7 8">
    <name type="scientific">Arthrobotrys flagrans</name>
    <name type="common">Nematode-trapping fungus</name>
    <name type="synonym">Trichothecium flagrans</name>
    <dbReference type="NCBI Taxonomy" id="97331"/>
    <lineage>
        <taxon>Eukaryota</taxon>
        <taxon>Fungi</taxon>
        <taxon>Dikarya</taxon>
        <taxon>Ascomycota</taxon>
        <taxon>Pezizomycotina</taxon>
        <taxon>Orbiliomycetes</taxon>
        <taxon>Orbiliales</taxon>
        <taxon>Orbiliaceae</taxon>
        <taxon>Arthrobotrys</taxon>
    </lineage>
</organism>
<evidence type="ECO:0000313" key="7">
    <source>
        <dbReference type="EMBL" id="RVD88318.1"/>
    </source>
</evidence>
<evidence type="ECO:0008006" key="9">
    <source>
        <dbReference type="Google" id="ProtNLM"/>
    </source>
</evidence>
<accession>A0A437AB39</accession>
<feature type="domain" description="Transferrin receptor-like dimerisation" evidence="5">
    <location>
        <begin position="818"/>
        <end position="940"/>
    </location>
</feature>
<dbReference type="GO" id="GO:0004180">
    <property type="term" value="F:carboxypeptidase activity"/>
    <property type="evidence" value="ECO:0007669"/>
    <property type="project" value="TreeGrafter"/>
</dbReference>
<dbReference type="AlphaFoldDB" id="A0A437AB39"/>
<dbReference type="Pfam" id="PF04253">
    <property type="entry name" value="TFR_dimer"/>
    <property type="match status" value="1"/>
</dbReference>
<dbReference type="CDD" id="cd02121">
    <property type="entry name" value="PA_GCPII_like"/>
    <property type="match status" value="1"/>
</dbReference>
<evidence type="ECO:0000259" key="5">
    <source>
        <dbReference type="Pfam" id="PF04253"/>
    </source>
</evidence>
<feature type="region of interest" description="Disordered" evidence="2">
    <location>
        <begin position="1"/>
        <end position="146"/>
    </location>
</feature>
<dbReference type="InterPro" id="IPR036757">
    <property type="entry name" value="TFR-like_dimer_dom_sf"/>
</dbReference>
<dbReference type="InterPro" id="IPR007365">
    <property type="entry name" value="TFR-like_dimer_dom"/>
</dbReference>
<dbReference type="GeneID" id="93584818"/>
<dbReference type="VEuPathDB" id="FungiDB:DFL_002507"/>
<protein>
    <recommendedName>
        <fullName evidence="9">Transferrin receptor-like dimerisation domain-containing protein</fullName>
    </recommendedName>
</protein>
<feature type="compositionally biased region" description="Basic and acidic residues" evidence="2">
    <location>
        <begin position="1"/>
        <end position="14"/>
    </location>
</feature>
<dbReference type="OrthoDB" id="5841748at2759"/>
<dbReference type="EMBL" id="SAEB01000003">
    <property type="protein sequence ID" value="RVD88318.1"/>
    <property type="molecule type" value="Genomic_DNA"/>
</dbReference>
<dbReference type="FunFam" id="3.40.630.10:FF:000101">
    <property type="entry name" value="N-acetylated alpha-linked acidic dipeptidase like 1"/>
    <property type="match status" value="1"/>
</dbReference>
<keyword evidence="3" id="KW-0472">Membrane</keyword>
<dbReference type="PANTHER" id="PTHR10404:SF71">
    <property type="entry name" value="CARBOXYPEPTIDASE TRE2, PUTATIVE (AFU_ORTHOLOGUE AFUA_3G10650)-RELATED"/>
    <property type="match status" value="1"/>
</dbReference>
<dbReference type="Proteomes" id="UP000283090">
    <property type="component" value="Unassembled WGS sequence"/>
</dbReference>
<feature type="compositionally biased region" description="Gly residues" evidence="2">
    <location>
        <begin position="77"/>
        <end position="86"/>
    </location>
</feature>
<dbReference type="InterPro" id="IPR039373">
    <property type="entry name" value="Peptidase_M28B"/>
</dbReference>
<sequence length="942" mass="106104">MSEEKEAFRLRERLALPPGYEEAIASSSRSDISDNDDEPNENQRLLFSSDARNNNTRNGGDDDEDDDQHDNNNGNVTVGGSGGGGFANPPQAATSGSRNNNATRPDGYRPPTVRSVRSSFDSNSSFLPSSSSSSNSGDDDDGRRRSTESLRRILEVMDIEEPEYDGRSSRIRERISKPFSILGGAISSFGSRVGSRFEWFTSRIPSMPRLPGFLRFPADEDGIINLQRFIGVIIVVIIVYAIFATDVFTMRMNQGHQYDPDSVKRYLIDNVDPENIKHMLKYLSSFDHLAGTEGDYQMAQYVAGKFKESGMRDVRTEEYEVYLNYPNRDGKGRRVAIVDPPEMRWTATLEEQHFDTSKHPGKITPVFHGYSRSGNVTGHLVYANYGSKQDFEYLKSKKVQLKGSIVLVRYFGTESDPAIKVKMAEDAGAAGCIIYSDPNENGMVKGKVWPEGRWAPDDFVQRASVGLTRYQPGDPLSPGVASDFKNKRIKKEEAVMSKIPSLPLSWRDARKLIGALKGHGSKVKDDWKGGIPGVEWWTGDKDSPKVNLMNMQVEHDKQKIWNILATIEGFEQPRKAIVIGSKRDSWAYGATSMTGTAIMLELMRVFGQMYDIGWRPARTIHFASWDGSQYGLIGSTEWVEQYANELRMDGVVYINVGTAVTGTHFKARGSPALQLALNTALGWFMDPSTNSTMLESRGERSLAGPAINTDSLAFTNFAGMASIDIGFEAEDGDQAIPLHSAYDSFEWMTKFGDPKWEFVPLLAQVWGVLTIVMSDNLVIPLNYADYAVSLNRHLDDLKRWVDGKREKRRRHGHEDANIDWKPMKDTIRKLRENSMHFNDFISQLEDTLLQLDGTEPAAMTVERLEHNNKVAMFETHMLDMSAVPGRPWFKNTIFAPQVRSELDHLWFPAIVDAVEADDWEKARFQLERLRQIIDNASNWMKR</sequence>
<dbReference type="Gene3D" id="1.20.930.40">
    <property type="entry name" value="Transferrin receptor-like, dimerisation domain"/>
    <property type="match status" value="1"/>
</dbReference>
<proteinExistence type="inferred from homology"/>
<keyword evidence="3" id="KW-0812">Transmembrane</keyword>
<dbReference type="Gene3D" id="3.50.30.30">
    <property type="match status" value="1"/>
</dbReference>
<dbReference type="RefSeq" id="XP_067493862.1">
    <property type="nucleotide sequence ID" value="XM_067631304.1"/>
</dbReference>
<dbReference type="SUPFAM" id="SSF47672">
    <property type="entry name" value="Transferrin receptor-like dimerisation domain"/>
    <property type="match status" value="1"/>
</dbReference>
<feature type="compositionally biased region" description="Low complexity" evidence="2">
    <location>
        <begin position="113"/>
        <end position="136"/>
    </location>
</feature>
<feature type="domain" description="Peptidase M28" evidence="6">
    <location>
        <begin position="562"/>
        <end position="745"/>
    </location>
</feature>
<evidence type="ECO:0000313" key="8">
    <source>
        <dbReference type="Proteomes" id="UP000283090"/>
    </source>
</evidence>
<evidence type="ECO:0000256" key="3">
    <source>
        <dbReference type="SAM" id="Phobius"/>
    </source>
</evidence>
<dbReference type="SUPFAM" id="SSF53187">
    <property type="entry name" value="Zn-dependent exopeptidases"/>
    <property type="match status" value="1"/>
</dbReference>
<feature type="compositionally biased region" description="Polar residues" evidence="2">
    <location>
        <begin position="91"/>
        <end position="103"/>
    </location>
</feature>
<name>A0A437AB39_ARTFL</name>
<reference evidence="7 8" key="1">
    <citation type="submission" date="2019-01" db="EMBL/GenBank/DDBJ databases">
        <title>Intercellular communication is required for trap formation in the nematode-trapping fungus Duddingtonia flagrans.</title>
        <authorList>
            <person name="Youssar L."/>
            <person name="Wernet V."/>
            <person name="Hensel N."/>
            <person name="Hildebrandt H.-G."/>
            <person name="Fischer R."/>
        </authorList>
    </citation>
    <scope>NUCLEOTIDE SEQUENCE [LARGE SCALE GENOMIC DNA]</scope>
    <source>
        <strain evidence="7 8">CBS H-5679</strain>
    </source>
</reference>
<dbReference type="Gene3D" id="3.40.630.10">
    <property type="entry name" value="Zn peptidases"/>
    <property type="match status" value="1"/>
</dbReference>
<keyword evidence="8" id="KW-1185">Reference proteome</keyword>
<gene>
    <name evidence="7" type="ORF">DFL_002507</name>
</gene>
<evidence type="ECO:0000259" key="4">
    <source>
        <dbReference type="Pfam" id="PF02225"/>
    </source>
</evidence>
<keyword evidence="3" id="KW-1133">Transmembrane helix</keyword>
<comment type="caution">
    <text evidence="7">The sequence shown here is derived from an EMBL/GenBank/DDBJ whole genome shotgun (WGS) entry which is preliminary data.</text>
</comment>
<feature type="transmembrane region" description="Helical" evidence="3">
    <location>
        <begin position="229"/>
        <end position="248"/>
    </location>
</feature>
<evidence type="ECO:0000259" key="6">
    <source>
        <dbReference type="Pfam" id="PF04389"/>
    </source>
</evidence>
<dbReference type="Pfam" id="PF02225">
    <property type="entry name" value="PA"/>
    <property type="match status" value="1"/>
</dbReference>
<dbReference type="Pfam" id="PF04389">
    <property type="entry name" value="Peptidase_M28"/>
    <property type="match status" value="1"/>
</dbReference>
<evidence type="ECO:0000256" key="1">
    <source>
        <dbReference type="ARBA" id="ARBA00005634"/>
    </source>
</evidence>
<dbReference type="InterPro" id="IPR007484">
    <property type="entry name" value="Peptidase_M28"/>
</dbReference>
<comment type="similarity">
    <text evidence="1">Belongs to the peptidase M28 family. M28B subfamily.</text>
</comment>
<dbReference type="STRING" id="97331.A0A437AB39"/>
<feature type="domain" description="PA" evidence="4">
    <location>
        <begin position="376"/>
        <end position="446"/>
    </location>
</feature>
<dbReference type="PANTHER" id="PTHR10404">
    <property type="entry name" value="N-ACETYLATED-ALPHA-LINKED ACIDIC DIPEPTIDASE"/>
    <property type="match status" value="1"/>
</dbReference>
<dbReference type="InterPro" id="IPR046450">
    <property type="entry name" value="PA_dom_sf"/>
</dbReference>